<feature type="domain" description="HTH marR-type" evidence="4">
    <location>
        <begin position="10"/>
        <end position="142"/>
    </location>
</feature>
<dbReference type="InterPro" id="IPR036388">
    <property type="entry name" value="WH-like_DNA-bd_sf"/>
</dbReference>
<evidence type="ECO:0000256" key="3">
    <source>
        <dbReference type="ARBA" id="ARBA00023163"/>
    </source>
</evidence>
<dbReference type="GO" id="GO:0003700">
    <property type="term" value="F:DNA-binding transcription factor activity"/>
    <property type="evidence" value="ECO:0007669"/>
    <property type="project" value="InterPro"/>
</dbReference>
<organism evidence="5 6">
    <name type="scientific">Actinoplanes xinjiangensis</name>
    <dbReference type="NCBI Taxonomy" id="512350"/>
    <lineage>
        <taxon>Bacteria</taxon>
        <taxon>Bacillati</taxon>
        <taxon>Actinomycetota</taxon>
        <taxon>Actinomycetes</taxon>
        <taxon>Micromonosporales</taxon>
        <taxon>Micromonosporaceae</taxon>
        <taxon>Actinoplanes</taxon>
    </lineage>
</organism>
<dbReference type="Gene3D" id="1.10.10.10">
    <property type="entry name" value="Winged helix-like DNA-binding domain superfamily/Winged helix DNA-binding domain"/>
    <property type="match status" value="1"/>
</dbReference>
<dbReference type="EMBL" id="QGGR01000018">
    <property type="protein sequence ID" value="PWK40882.1"/>
    <property type="molecule type" value="Genomic_DNA"/>
</dbReference>
<proteinExistence type="predicted"/>
<dbReference type="PROSITE" id="PS50995">
    <property type="entry name" value="HTH_MARR_2"/>
    <property type="match status" value="1"/>
</dbReference>
<dbReference type="SUPFAM" id="SSF46785">
    <property type="entry name" value="Winged helix' DNA-binding domain"/>
    <property type="match status" value="1"/>
</dbReference>
<protein>
    <submittedName>
        <fullName evidence="5">DNA-binding MarR family transcriptional regulator</fullName>
    </submittedName>
</protein>
<evidence type="ECO:0000256" key="1">
    <source>
        <dbReference type="ARBA" id="ARBA00023015"/>
    </source>
</evidence>
<name>A0A316F6N6_9ACTN</name>
<keyword evidence="1" id="KW-0805">Transcription regulation</keyword>
<evidence type="ECO:0000313" key="6">
    <source>
        <dbReference type="Proteomes" id="UP000245697"/>
    </source>
</evidence>
<keyword evidence="2 5" id="KW-0238">DNA-binding</keyword>
<comment type="caution">
    <text evidence="5">The sequence shown here is derived from an EMBL/GenBank/DDBJ whole genome shotgun (WGS) entry which is preliminary data.</text>
</comment>
<dbReference type="Proteomes" id="UP000245697">
    <property type="component" value="Unassembled WGS sequence"/>
</dbReference>
<dbReference type="GO" id="GO:0003677">
    <property type="term" value="F:DNA binding"/>
    <property type="evidence" value="ECO:0007669"/>
    <property type="project" value="UniProtKB-KW"/>
</dbReference>
<reference evidence="5 6" key="1">
    <citation type="submission" date="2018-05" db="EMBL/GenBank/DDBJ databases">
        <title>Genomic Encyclopedia of Archaeal and Bacterial Type Strains, Phase II (KMG-II): from individual species to whole genera.</title>
        <authorList>
            <person name="Goeker M."/>
        </authorList>
    </citation>
    <scope>NUCLEOTIDE SEQUENCE [LARGE SCALE GENOMIC DNA]</scope>
    <source>
        <strain evidence="5 6">DSM 45184</strain>
    </source>
</reference>
<dbReference type="InterPro" id="IPR000835">
    <property type="entry name" value="HTH_MarR-typ"/>
</dbReference>
<dbReference type="RefSeq" id="WP_239170536.1">
    <property type="nucleotide sequence ID" value="NZ_BONA01000082.1"/>
</dbReference>
<dbReference type="InterPro" id="IPR036390">
    <property type="entry name" value="WH_DNA-bd_sf"/>
</dbReference>
<dbReference type="PANTHER" id="PTHR42756">
    <property type="entry name" value="TRANSCRIPTIONAL REGULATOR, MARR"/>
    <property type="match status" value="1"/>
</dbReference>
<dbReference type="AlphaFoldDB" id="A0A316F6N6"/>
<dbReference type="SMART" id="SM00347">
    <property type="entry name" value="HTH_MARR"/>
    <property type="match status" value="1"/>
</dbReference>
<keyword evidence="3" id="KW-0804">Transcription</keyword>
<gene>
    <name evidence="5" type="ORF">BC793_118112</name>
</gene>
<keyword evidence="6" id="KW-1185">Reference proteome</keyword>
<sequence length="149" mass="16649">MRTTTRLPVEQRLGNLVKRAEQVVIAGKTAVLRDLDLTVPQYSALLVLGEHPGISGANLARRCMVTPQTMATMLANLETRGLVERRRSEDHGQVLVSRLTRAGQTLLRKADERAVELELRMAEAFSAEEREQLQEYVERLITAVESAGR</sequence>
<evidence type="ECO:0000256" key="2">
    <source>
        <dbReference type="ARBA" id="ARBA00023125"/>
    </source>
</evidence>
<dbReference type="Pfam" id="PF12802">
    <property type="entry name" value="MarR_2"/>
    <property type="match status" value="1"/>
</dbReference>
<accession>A0A316F6N6</accession>
<evidence type="ECO:0000313" key="5">
    <source>
        <dbReference type="EMBL" id="PWK40882.1"/>
    </source>
</evidence>
<evidence type="ECO:0000259" key="4">
    <source>
        <dbReference type="PROSITE" id="PS50995"/>
    </source>
</evidence>
<dbReference type="PANTHER" id="PTHR42756:SF1">
    <property type="entry name" value="TRANSCRIPTIONAL REPRESSOR OF EMRAB OPERON"/>
    <property type="match status" value="1"/>
</dbReference>